<evidence type="ECO:0000313" key="1">
    <source>
        <dbReference type="EMBL" id="EFN65893.1"/>
    </source>
</evidence>
<evidence type="ECO:0000313" key="2">
    <source>
        <dbReference type="Proteomes" id="UP000000311"/>
    </source>
</evidence>
<protein>
    <submittedName>
        <fullName evidence="1">Uncharacterized protein</fullName>
    </submittedName>
</protein>
<feature type="non-terminal residue" evidence="1">
    <location>
        <position position="36"/>
    </location>
</feature>
<gene>
    <name evidence="1" type="ORF">EAG_09196</name>
</gene>
<accession>E2AKX6</accession>
<dbReference type="AlphaFoldDB" id="E2AKX6"/>
<organism evidence="2">
    <name type="scientific">Camponotus floridanus</name>
    <name type="common">Florida carpenter ant</name>
    <dbReference type="NCBI Taxonomy" id="104421"/>
    <lineage>
        <taxon>Eukaryota</taxon>
        <taxon>Metazoa</taxon>
        <taxon>Ecdysozoa</taxon>
        <taxon>Arthropoda</taxon>
        <taxon>Hexapoda</taxon>
        <taxon>Insecta</taxon>
        <taxon>Pterygota</taxon>
        <taxon>Neoptera</taxon>
        <taxon>Endopterygota</taxon>
        <taxon>Hymenoptera</taxon>
        <taxon>Apocrita</taxon>
        <taxon>Aculeata</taxon>
        <taxon>Formicoidea</taxon>
        <taxon>Formicidae</taxon>
        <taxon>Formicinae</taxon>
        <taxon>Camponotus</taxon>
    </lineage>
</organism>
<sequence>PLKGRRFDDVEEIKRNATKRLLAIPKAEYKECFRKW</sequence>
<name>E2AKX6_CAMFO</name>
<reference evidence="1 2" key="1">
    <citation type="journal article" date="2010" name="Science">
        <title>Genomic comparison of the ants Camponotus floridanus and Harpegnathos saltator.</title>
        <authorList>
            <person name="Bonasio R."/>
            <person name="Zhang G."/>
            <person name="Ye C."/>
            <person name="Mutti N.S."/>
            <person name="Fang X."/>
            <person name="Qin N."/>
            <person name="Donahue G."/>
            <person name="Yang P."/>
            <person name="Li Q."/>
            <person name="Li C."/>
            <person name="Zhang P."/>
            <person name="Huang Z."/>
            <person name="Berger S.L."/>
            <person name="Reinberg D."/>
            <person name="Wang J."/>
            <person name="Liebig J."/>
        </authorList>
    </citation>
    <scope>NUCLEOTIDE SEQUENCE [LARGE SCALE GENOMIC DNA]</scope>
    <source>
        <strain evidence="2">C129</strain>
    </source>
</reference>
<proteinExistence type="predicted"/>
<keyword evidence="2" id="KW-1185">Reference proteome</keyword>
<dbReference type="EMBL" id="GL440425">
    <property type="protein sequence ID" value="EFN65893.1"/>
    <property type="molecule type" value="Genomic_DNA"/>
</dbReference>
<dbReference type="InParanoid" id="E2AKX6"/>
<feature type="non-terminal residue" evidence="1">
    <location>
        <position position="1"/>
    </location>
</feature>
<dbReference type="Proteomes" id="UP000000311">
    <property type="component" value="Unassembled WGS sequence"/>
</dbReference>